<dbReference type="InterPro" id="IPR052048">
    <property type="entry name" value="ST_Response_Regulator"/>
</dbReference>
<dbReference type="HOGENOM" id="CLU_000445_69_12_7"/>
<dbReference type="PANTHER" id="PTHR43228">
    <property type="entry name" value="TWO-COMPONENT RESPONSE REGULATOR"/>
    <property type="match status" value="1"/>
</dbReference>
<dbReference type="SUPFAM" id="SSF52172">
    <property type="entry name" value="CheY-like"/>
    <property type="match status" value="1"/>
</dbReference>
<accession>F3YVX1</accession>
<evidence type="ECO:0000256" key="1">
    <source>
        <dbReference type="PROSITE-ProRule" id="PRU00169"/>
    </source>
</evidence>
<dbReference type="Gene3D" id="3.40.50.2300">
    <property type="match status" value="1"/>
</dbReference>
<reference evidence="3 4" key="1">
    <citation type="journal article" date="2011" name="J. Bacteriol.">
        <title>Genome sequence of the mercury-methylating and pleomorphic Desulfovibrio africanus Strain Walvis Bay.</title>
        <authorList>
            <person name="Brown S.D."/>
            <person name="Wall J.D."/>
            <person name="Kucken A.M."/>
            <person name="Gilmour C.C."/>
            <person name="Podar M."/>
            <person name="Brandt C.C."/>
            <person name="Teshima H."/>
            <person name="Detter J.C."/>
            <person name="Han C.S."/>
            <person name="Land M.L."/>
            <person name="Lucas S."/>
            <person name="Han J."/>
            <person name="Pennacchio L."/>
            <person name="Nolan M."/>
            <person name="Pitluck S."/>
            <person name="Woyke T."/>
            <person name="Goodwin L."/>
            <person name="Palumbo A.V."/>
            <person name="Elias D.A."/>
        </authorList>
    </citation>
    <scope>NUCLEOTIDE SEQUENCE [LARGE SCALE GENOMIC DNA]</scope>
    <source>
        <strain evidence="3 4">Walvis Bay</strain>
    </source>
</reference>
<dbReference type="InterPro" id="IPR001789">
    <property type="entry name" value="Sig_transdc_resp-reg_receiver"/>
</dbReference>
<evidence type="ECO:0000259" key="2">
    <source>
        <dbReference type="PROSITE" id="PS50110"/>
    </source>
</evidence>
<evidence type="ECO:0000313" key="4">
    <source>
        <dbReference type="Proteomes" id="UP000007844"/>
    </source>
</evidence>
<dbReference type="eggNOG" id="COG0745">
    <property type="taxonomic scope" value="Bacteria"/>
</dbReference>
<dbReference type="SMART" id="SM00448">
    <property type="entry name" value="REC"/>
    <property type="match status" value="1"/>
</dbReference>
<dbReference type="KEGG" id="daf:Desaf_0576"/>
<dbReference type="CDD" id="cd17546">
    <property type="entry name" value="REC_hyHK_CKI1_RcsC-like"/>
    <property type="match status" value="1"/>
</dbReference>
<dbReference type="Proteomes" id="UP000007844">
    <property type="component" value="Chromosome"/>
</dbReference>
<organism evidence="3 4">
    <name type="scientific">Desulfocurvibacter africanus subsp. africanus str. Walvis Bay</name>
    <dbReference type="NCBI Taxonomy" id="690850"/>
    <lineage>
        <taxon>Bacteria</taxon>
        <taxon>Pseudomonadati</taxon>
        <taxon>Thermodesulfobacteriota</taxon>
        <taxon>Desulfovibrionia</taxon>
        <taxon>Desulfovibrionales</taxon>
        <taxon>Desulfovibrionaceae</taxon>
        <taxon>Desulfocurvibacter</taxon>
    </lineage>
</organism>
<gene>
    <name evidence="3" type="ORF">Desaf_0576</name>
</gene>
<evidence type="ECO:0000313" key="3">
    <source>
        <dbReference type="EMBL" id="EGJ48929.1"/>
    </source>
</evidence>
<sequence length="144" mass="16003">MNKFLIVDDSSSARYLLKSYLGRFGECHEAEHGRDGVKMFGKALLDGVPYNLVVMDIMMPKMDGHMAVAKLRELEAKAGAPEPVKVVMLSSLDDPRNMLRAQFESGSDLYLTKPVELQTLREMLVSFGLVDEPALPVKPFGDEV</sequence>
<dbReference type="AlphaFoldDB" id="F3YVX1"/>
<dbReference type="PROSITE" id="PS50110">
    <property type="entry name" value="RESPONSE_REGULATORY"/>
    <property type="match status" value="1"/>
</dbReference>
<dbReference type="RefSeq" id="WP_014258769.1">
    <property type="nucleotide sequence ID" value="NC_016629.1"/>
</dbReference>
<keyword evidence="1" id="KW-0597">Phosphoprotein</keyword>
<protein>
    <submittedName>
        <fullName evidence="3">Response regulator receiver protein</fullName>
    </submittedName>
</protein>
<dbReference type="PANTHER" id="PTHR43228:SF1">
    <property type="entry name" value="TWO-COMPONENT RESPONSE REGULATOR ARR22"/>
    <property type="match status" value="1"/>
</dbReference>
<name>F3YVX1_DESAF</name>
<keyword evidence="4" id="KW-1185">Reference proteome</keyword>
<proteinExistence type="predicted"/>
<dbReference type="GO" id="GO:0000160">
    <property type="term" value="P:phosphorelay signal transduction system"/>
    <property type="evidence" value="ECO:0007669"/>
    <property type="project" value="InterPro"/>
</dbReference>
<feature type="modified residue" description="4-aspartylphosphate" evidence="1">
    <location>
        <position position="56"/>
    </location>
</feature>
<feature type="domain" description="Response regulatory" evidence="2">
    <location>
        <begin position="3"/>
        <end position="128"/>
    </location>
</feature>
<dbReference type="EMBL" id="CP003221">
    <property type="protein sequence ID" value="EGJ48929.1"/>
    <property type="molecule type" value="Genomic_DNA"/>
</dbReference>
<dbReference type="Pfam" id="PF00072">
    <property type="entry name" value="Response_reg"/>
    <property type="match status" value="1"/>
</dbReference>
<dbReference type="STRING" id="690850.Desaf_0576"/>
<dbReference type="InterPro" id="IPR011006">
    <property type="entry name" value="CheY-like_superfamily"/>
</dbReference>